<dbReference type="Gene3D" id="3.20.20.100">
    <property type="entry name" value="NADP-dependent oxidoreductase domain"/>
    <property type="match status" value="1"/>
</dbReference>
<reference evidence="7 8" key="1">
    <citation type="journal article" date="2018" name="Mol. Biol. Evol.">
        <title>Broad Genomic Sampling Reveals a Smut Pathogenic Ancestry of the Fungal Clade Ustilaginomycotina.</title>
        <authorList>
            <person name="Kijpornyongpan T."/>
            <person name="Mondo S.J."/>
            <person name="Barry K."/>
            <person name="Sandor L."/>
            <person name="Lee J."/>
            <person name="Lipzen A."/>
            <person name="Pangilinan J."/>
            <person name="LaButti K."/>
            <person name="Hainaut M."/>
            <person name="Henrissat B."/>
            <person name="Grigoriev I.V."/>
            <person name="Spatafora J.W."/>
            <person name="Aime M.C."/>
        </authorList>
    </citation>
    <scope>NUCLEOTIDE SEQUENCE [LARGE SCALE GENOMIC DNA]</scope>
    <source>
        <strain evidence="7 8">MCA 4718</strain>
    </source>
</reference>
<accession>A0A316U9X7</accession>
<organism evidence="7 8">
    <name type="scientific">Pseudomicrostroma glucosiphilum</name>
    <dbReference type="NCBI Taxonomy" id="1684307"/>
    <lineage>
        <taxon>Eukaryota</taxon>
        <taxon>Fungi</taxon>
        <taxon>Dikarya</taxon>
        <taxon>Basidiomycota</taxon>
        <taxon>Ustilaginomycotina</taxon>
        <taxon>Exobasidiomycetes</taxon>
        <taxon>Microstromatales</taxon>
        <taxon>Microstromatales incertae sedis</taxon>
        <taxon>Pseudomicrostroma</taxon>
    </lineage>
</organism>
<dbReference type="AlphaFoldDB" id="A0A316U9X7"/>
<dbReference type="InterPro" id="IPR023210">
    <property type="entry name" value="NADP_OxRdtase_dom"/>
</dbReference>
<dbReference type="EMBL" id="KZ819324">
    <property type="protein sequence ID" value="PWN22057.1"/>
    <property type="molecule type" value="Genomic_DNA"/>
</dbReference>
<dbReference type="Proteomes" id="UP000245942">
    <property type="component" value="Unassembled WGS sequence"/>
</dbReference>
<dbReference type="OrthoDB" id="416253at2759"/>
<dbReference type="PROSITE" id="PS00062">
    <property type="entry name" value="ALDOKETO_REDUCTASE_2"/>
    <property type="match status" value="1"/>
</dbReference>
<dbReference type="PROSITE" id="PS00063">
    <property type="entry name" value="ALDOKETO_REDUCTASE_3"/>
    <property type="match status" value="1"/>
</dbReference>
<evidence type="ECO:0000313" key="8">
    <source>
        <dbReference type="Proteomes" id="UP000245942"/>
    </source>
</evidence>
<sequence length="274" mass="30520">MIKMADGHSIPRFGIGAWEMRGKETVDALRSAVEQVGYRHIDTAQYYRNEAETGAFARSSSVPRSELFLTTKTFSKGSSAYDSILRSLSAAQLEYWDLVLIHAPDGGPKARRETWEALSRLVKEGKVRSLGVSNYGEKHLEELMQSKPEVLPVVNQIECHPFFAQSSLRAKCASHNILVQAYCPLARGNYYGDSTLSRIASRSGHTEAQVMLRWSLQSGMIPLPKSSNLGRQKENWDAFAGGWELSQEDMKELDGLDRGQRGAVESQTMSQECA</sequence>
<evidence type="ECO:0000256" key="2">
    <source>
        <dbReference type="ARBA" id="ARBA00023002"/>
    </source>
</evidence>
<comment type="similarity">
    <text evidence="1">Belongs to the aldo/keto reductase family.</text>
</comment>
<evidence type="ECO:0000256" key="1">
    <source>
        <dbReference type="ARBA" id="ARBA00007905"/>
    </source>
</evidence>
<dbReference type="SUPFAM" id="SSF51430">
    <property type="entry name" value="NAD(P)-linked oxidoreductase"/>
    <property type="match status" value="1"/>
</dbReference>
<protein>
    <submittedName>
        <fullName evidence="7">Aldo/keto reductase</fullName>
    </submittedName>
</protein>
<evidence type="ECO:0000313" key="7">
    <source>
        <dbReference type="EMBL" id="PWN22057.1"/>
    </source>
</evidence>
<keyword evidence="8" id="KW-1185">Reference proteome</keyword>
<evidence type="ECO:0000256" key="3">
    <source>
        <dbReference type="PIRSR" id="PIRSR000097-1"/>
    </source>
</evidence>
<gene>
    <name evidence="7" type="ORF">BCV69DRAFT_276746</name>
</gene>
<feature type="active site" description="Proton donor" evidence="3">
    <location>
        <position position="47"/>
    </location>
</feature>
<dbReference type="PANTHER" id="PTHR43827:SF13">
    <property type="entry name" value="ALDO_KETO REDUCTASE FAMILY PROTEIN"/>
    <property type="match status" value="1"/>
</dbReference>
<evidence type="ECO:0000256" key="4">
    <source>
        <dbReference type="PIRSR" id="PIRSR000097-2"/>
    </source>
</evidence>
<dbReference type="GeneID" id="37012855"/>
<dbReference type="STRING" id="1684307.A0A316U9X7"/>
<dbReference type="InterPro" id="IPR018170">
    <property type="entry name" value="Aldo/ket_reductase_CS"/>
</dbReference>
<dbReference type="PIRSF" id="PIRSF000097">
    <property type="entry name" value="AKR"/>
    <property type="match status" value="1"/>
</dbReference>
<keyword evidence="2" id="KW-0560">Oxidoreductase</keyword>
<feature type="site" description="Lowers pKa of active site Tyr" evidence="5">
    <location>
        <position position="72"/>
    </location>
</feature>
<evidence type="ECO:0000259" key="6">
    <source>
        <dbReference type="Pfam" id="PF00248"/>
    </source>
</evidence>
<dbReference type="RefSeq" id="XP_025349217.1">
    <property type="nucleotide sequence ID" value="XM_025491121.1"/>
</dbReference>
<dbReference type="InterPro" id="IPR020471">
    <property type="entry name" value="AKR"/>
</dbReference>
<evidence type="ECO:0000256" key="5">
    <source>
        <dbReference type="PIRSR" id="PIRSR000097-3"/>
    </source>
</evidence>
<dbReference type="Pfam" id="PF00248">
    <property type="entry name" value="Aldo_ket_red"/>
    <property type="match status" value="1"/>
</dbReference>
<dbReference type="PRINTS" id="PR00069">
    <property type="entry name" value="ALDKETRDTASE"/>
</dbReference>
<dbReference type="InterPro" id="IPR036812">
    <property type="entry name" value="NAD(P)_OxRdtase_dom_sf"/>
</dbReference>
<dbReference type="PANTHER" id="PTHR43827">
    <property type="entry name" value="2,5-DIKETO-D-GLUCONIC ACID REDUCTASE"/>
    <property type="match status" value="1"/>
</dbReference>
<feature type="binding site" evidence="4">
    <location>
        <position position="102"/>
    </location>
    <ligand>
        <name>substrate</name>
    </ligand>
</feature>
<dbReference type="GO" id="GO:0016491">
    <property type="term" value="F:oxidoreductase activity"/>
    <property type="evidence" value="ECO:0007669"/>
    <property type="project" value="UniProtKB-KW"/>
</dbReference>
<proteinExistence type="inferred from homology"/>
<feature type="domain" description="NADP-dependent oxidoreductase" evidence="6">
    <location>
        <begin position="13"/>
        <end position="257"/>
    </location>
</feature>
<dbReference type="CDD" id="cd19071">
    <property type="entry name" value="AKR_AKR1-5-like"/>
    <property type="match status" value="1"/>
</dbReference>
<dbReference type="FunFam" id="3.20.20.100:FF:000015">
    <property type="entry name" value="Oxidoreductase, aldo/keto reductase family"/>
    <property type="match status" value="1"/>
</dbReference>
<name>A0A316U9X7_9BASI</name>